<evidence type="ECO:0000256" key="1">
    <source>
        <dbReference type="SAM" id="Phobius"/>
    </source>
</evidence>
<evidence type="ECO:0000313" key="3">
    <source>
        <dbReference type="Proteomes" id="UP000324800"/>
    </source>
</evidence>
<evidence type="ECO:0000313" key="2">
    <source>
        <dbReference type="EMBL" id="KAA6381185.1"/>
    </source>
</evidence>
<keyword evidence="1" id="KW-1133">Transmembrane helix</keyword>
<sequence>MGIIFYPTSQSSIALPISDPYLYSFNSIYDKQFPPIFYRIYQPLIHTASWTAQKTFIIDLFIAFFSFPPLLLNLLSMDAFVFTLFDPIESSVENRDVLIRINESSVGRSVEK</sequence>
<accession>A0A5J4VFC2</accession>
<feature type="transmembrane region" description="Helical" evidence="1">
    <location>
        <begin position="56"/>
        <end position="75"/>
    </location>
</feature>
<name>A0A5J4VFC2_9EUKA</name>
<dbReference type="Proteomes" id="UP000324800">
    <property type="component" value="Unassembled WGS sequence"/>
</dbReference>
<proteinExistence type="predicted"/>
<dbReference type="AlphaFoldDB" id="A0A5J4VFC2"/>
<dbReference type="EMBL" id="SNRW01007474">
    <property type="protein sequence ID" value="KAA6381185.1"/>
    <property type="molecule type" value="Genomic_DNA"/>
</dbReference>
<keyword evidence="1" id="KW-0472">Membrane</keyword>
<organism evidence="2 3">
    <name type="scientific">Streblomastix strix</name>
    <dbReference type="NCBI Taxonomy" id="222440"/>
    <lineage>
        <taxon>Eukaryota</taxon>
        <taxon>Metamonada</taxon>
        <taxon>Preaxostyla</taxon>
        <taxon>Oxymonadida</taxon>
        <taxon>Streblomastigidae</taxon>
        <taxon>Streblomastix</taxon>
    </lineage>
</organism>
<protein>
    <submittedName>
        <fullName evidence="2">Uncharacterized protein</fullName>
    </submittedName>
</protein>
<reference evidence="2 3" key="1">
    <citation type="submission" date="2019-03" db="EMBL/GenBank/DDBJ databases">
        <title>Single cell metagenomics reveals metabolic interactions within the superorganism composed of flagellate Streblomastix strix and complex community of Bacteroidetes bacteria on its surface.</title>
        <authorList>
            <person name="Treitli S.C."/>
            <person name="Kolisko M."/>
            <person name="Husnik F."/>
            <person name="Keeling P."/>
            <person name="Hampl V."/>
        </authorList>
    </citation>
    <scope>NUCLEOTIDE SEQUENCE [LARGE SCALE GENOMIC DNA]</scope>
    <source>
        <strain evidence="2">ST1C</strain>
    </source>
</reference>
<gene>
    <name evidence="2" type="ORF">EZS28_023288</name>
</gene>
<keyword evidence="1" id="KW-0812">Transmembrane</keyword>
<comment type="caution">
    <text evidence="2">The sequence shown here is derived from an EMBL/GenBank/DDBJ whole genome shotgun (WGS) entry which is preliminary data.</text>
</comment>